<dbReference type="SMART" id="SM00841">
    <property type="entry name" value="Elong-fact-P_C"/>
    <property type="match status" value="1"/>
</dbReference>
<dbReference type="InterPro" id="IPR001059">
    <property type="entry name" value="Transl_elong_P/YeiP_cen"/>
</dbReference>
<comment type="caution">
    <text evidence="13">The sequence shown here is derived from an EMBL/GenBank/DDBJ whole genome shotgun (WGS) entry which is preliminary data.</text>
</comment>
<evidence type="ECO:0000256" key="7">
    <source>
        <dbReference type="ARBA" id="ARBA00025469"/>
    </source>
</evidence>
<dbReference type="Gene3D" id="2.40.50.140">
    <property type="entry name" value="Nucleic acid-binding proteins"/>
    <property type="match status" value="2"/>
</dbReference>
<dbReference type="GO" id="GO:0005829">
    <property type="term" value="C:cytosol"/>
    <property type="evidence" value="ECO:0007669"/>
    <property type="project" value="UniProtKB-ARBA"/>
</dbReference>
<evidence type="ECO:0000259" key="11">
    <source>
        <dbReference type="SMART" id="SM00841"/>
    </source>
</evidence>
<dbReference type="HAMAP" id="MF_00141">
    <property type="entry name" value="EF_P"/>
    <property type="match status" value="1"/>
</dbReference>
<dbReference type="InterPro" id="IPR015365">
    <property type="entry name" value="Elong-fact-P_C"/>
</dbReference>
<dbReference type="FunFam" id="2.30.30.30:FF:000003">
    <property type="entry name" value="Elongation factor P"/>
    <property type="match status" value="1"/>
</dbReference>
<comment type="function">
    <text evidence="7 8">Involved in peptide bond synthesis. Stimulates efficient translation and peptide-bond synthesis on native or reconstituted 70S ribosomes in vitro. Probably functions indirectly by altering the affinity of the ribosome for aminoacyl-tRNA, thus increasing their reactivity as acceptors for peptidyl transferase.</text>
</comment>
<evidence type="ECO:0000256" key="1">
    <source>
        <dbReference type="ARBA" id="ARBA00004496"/>
    </source>
</evidence>
<dbReference type="InterPro" id="IPR011768">
    <property type="entry name" value="Transl_elongation_fac_P"/>
</dbReference>
<dbReference type="FunFam" id="2.40.50.140:FF:000009">
    <property type="entry name" value="Elongation factor P"/>
    <property type="match status" value="1"/>
</dbReference>
<accession>A0A347ZTU9</accession>
<gene>
    <name evidence="8" type="primary">efp</name>
    <name evidence="13" type="ORF">DFR64_0548</name>
</gene>
<dbReference type="InterPro" id="IPR008991">
    <property type="entry name" value="Translation_prot_SH3-like_sf"/>
</dbReference>
<dbReference type="SUPFAM" id="SSF50249">
    <property type="entry name" value="Nucleic acid-binding proteins"/>
    <property type="match status" value="2"/>
</dbReference>
<keyword evidence="6 8" id="KW-0648">Protein biosynthesis</keyword>
<comment type="similarity">
    <text evidence="3 8 10">Belongs to the elongation factor P family.</text>
</comment>
<evidence type="ECO:0000256" key="6">
    <source>
        <dbReference type="ARBA" id="ARBA00022917"/>
    </source>
</evidence>
<dbReference type="Pfam" id="PF09285">
    <property type="entry name" value="Elong-fact-P_C"/>
    <property type="match status" value="1"/>
</dbReference>
<evidence type="ECO:0000313" key="13">
    <source>
        <dbReference type="EMBL" id="REG10688.1"/>
    </source>
</evidence>
<dbReference type="EMBL" id="QUMS01000001">
    <property type="protein sequence ID" value="REG10688.1"/>
    <property type="molecule type" value="Genomic_DNA"/>
</dbReference>
<feature type="domain" description="Elongation factor P C-terminal" evidence="11">
    <location>
        <begin position="129"/>
        <end position="184"/>
    </location>
</feature>
<evidence type="ECO:0000256" key="5">
    <source>
        <dbReference type="ARBA" id="ARBA00022768"/>
    </source>
</evidence>
<dbReference type="Gene3D" id="2.30.30.30">
    <property type="match status" value="1"/>
</dbReference>
<dbReference type="Pfam" id="PF01132">
    <property type="entry name" value="EFP"/>
    <property type="match status" value="1"/>
</dbReference>
<protein>
    <recommendedName>
        <fullName evidence="8 9">Elongation factor P</fullName>
        <shortName evidence="8">EF-P</shortName>
    </recommendedName>
</protein>
<dbReference type="AlphaFoldDB" id="A0A347ZTU9"/>
<keyword evidence="5 8" id="KW-0251">Elongation factor</keyword>
<dbReference type="NCBIfam" id="TIGR00038">
    <property type="entry name" value="efp"/>
    <property type="match status" value="1"/>
</dbReference>
<dbReference type="GO" id="GO:0043043">
    <property type="term" value="P:peptide biosynthetic process"/>
    <property type="evidence" value="ECO:0007669"/>
    <property type="project" value="InterPro"/>
</dbReference>
<dbReference type="SUPFAM" id="SSF50104">
    <property type="entry name" value="Translation proteins SH3-like domain"/>
    <property type="match status" value="1"/>
</dbReference>
<comment type="pathway">
    <text evidence="2 8">Protein biosynthesis; polypeptide chain elongation.</text>
</comment>
<dbReference type="InterPro" id="IPR020599">
    <property type="entry name" value="Transl_elong_fac_P/YeiP"/>
</dbReference>
<dbReference type="PANTHER" id="PTHR30053">
    <property type="entry name" value="ELONGATION FACTOR P"/>
    <property type="match status" value="1"/>
</dbReference>
<evidence type="ECO:0000256" key="4">
    <source>
        <dbReference type="ARBA" id="ARBA00022490"/>
    </source>
</evidence>
<dbReference type="CDD" id="cd05794">
    <property type="entry name" value="S1_EF-P_repeat_2"/>
    <property type="match status" value="1"/>
</dbReference>
<evidence type="ECO:0000259" key="12">
    <source>
        <dbReference type="SMART" id="SM01185"/>
    </source>
</evidence>
<evidence type="ECO:0000256" key="10">
    <source>
        <dbReference type="RuleBase" id="RU004389"/>
    </source>
</evidence>
<organism evidence="13 14">
    <name type="scientific">Pelolinea submarina</name>
    <dbReference type="NCBI Taxonomy" id="913107"/>
    <lineage>
        <taxon>Bacteria</taxon>
        <taxon>Bacillati</taxon>
        <taxon>Chloroflexota</taxon>
        <taxon>Anaerolineae</taxon>
        <taxon>Anaerolineales</taxon>
        <taxon>Anaerolineaceae</taxon>
        <taxon>Pelolinea</taxon>
    </lineage>
</organism>
<dbReference type="InterPro" id="IPR012340">
    <property type="entry name" value="NA-bd_OB-fold"/>
</dbReference>
<dbReference type="RefSeq" id="WP_116223854.1">
    <property type="nucleotide sequence ID" value="NZ_AP018437.1"/>
</dbReference>
<dbReference type="PANTHER" id="PTHR30053:SF12">
    <property type="entry name" value="ELONGATION FACTOR P (EF-P) FAMILY PROTEIN"/>
    <property type="match status" value="1"/>
</dbReference>
<proteinExistence type="inferred from homology"/>
<dbReference type="Pfam" id="PF08207">
    <property type="entry name" value="EFP_N"/>
    <property type="match status" value="1"/>
</dbReference>
<dbReference type="PIRSF" id="PIRSF005901">
    <property type="entry name" value="EF-P"/>
    <property type="match status" value="1"/>
</dbReference>
<dbReference type="CDD" id="cd04470">
    <property type="entry name" value="S1_EF-P_repeat_1"/>
    <property type="match status" value="1"/>
</dbReference>
<keyword evidence="14" id="KW-1185">Reference proteome</keyword>
<evidence type="ECO:0000256" key="3">
    <source>
        <dbReference type="ARBA" id="ARBA00009479"/>
    </source>
</evidence>
<feature type="domain" description="Translation elongation factor P/YeiP central" evidence="12">
    <location>
        <begin position="67"/>
        <end position="121"/>
    </location>
</feature>
<comment type="subcellular location">
    <subcellularLocation>
        <location evidence="1 8">Cytoplasm</location>
    </subcellularLocation>
</comment>
<reference evidence="13 14" key="1">
    <citation type="submission" date="2018-08" db="EMBL/GenBank/DDBJ databases">
        <title>Genomic Encyclopedia of Type Strains, Phase IV (KMG-IV): sequencing the most valuable type-strain genomes for metagenomic binning, comparative biology and taxonomic classification.</title>
        <authorList>
            <person name="Goeker M."/>
        </authorList>
    </citation>
    <scope>NUCLEOTIDE SEQUENCE [LARGE SCALE GENOMIC DNA]</scope>
    <source>
        <strain evidence="13 14">DSM 23923</strain>
    </source>
</reference>
<dbReference type="FunFam" id="2.40.50.140:FF:000004">
    <property type="entry name" value="Elongation factor P"/>
    <property type="match status" value="1"/>
</dbReference>
<sequence length="187" mass="21025">MIDVNELRKGVTFELDNQLFKVLDYHHNKPGRGSATIRIKARNLRTGATIEKTFGSGERVQDVRLDFHNVQFLYADGDLFYFMDMQTFEQPAIQRSVIGDPAIFLKEGVEVKLTLYENEPLDVELPMNVDLLVVKAENAVRGDTATGVTKKVVVETGAEVSTPNFVEEGDVIRVNTETGDYVTRVQE</sequence>
<dbReference type="InterPro" id="IPR013185">
    <property type="entry name" value="Transl_elong_KOW-like"/>
</dbReference>
<keyword evidence="4 8" id="KW-0963">Cytoplasm</keyword>
<evidence type="ECO:0000313" key="14">
    <source>
        <dbReference type="Proteomes" id="UP000256388"/>
    </source>
</evidence>
<dbReference type="InterPro" id="IPR014722">
    <property type="entry name" value="Rib_uL2_dom2"/>
</dbReference>
<evidence type="ECO:0000256" key="2">
    <source>
        <dbReference type="ARBA" id="ARBA00004815"/>
    </source>
</evidence>
<dbReference type="Proteomes" id="UP000256388">
    <property type="component" value="Unassembled WGS sequence"/>
</dbReference>
<name>A0A347ZTU9_9CHLR</name>
<dbReference type="OrthoDB" id="9801844at2"/>
<dbReference type="GO" id="GO:0003746">
    <property type="term" value="F:translation elongation factor activity"/>
    <property type="evidence" value="ECO:0007669"/>
    <property type="project" value="UniProtKB-UniRule"/>
</dbReference>
<dbReference type="NCBIfam" id="NF001810">
    <property type="entry name" value="PRK00529.1"/>
    <property type="match status" value="1"/>
</dbReference>
<evidence type="ECO:0000256" key="9">
    <source>
        <dbReference type="NCBIfam" id="TIGR00038"/>
    </source>
</evidence>
<evidence type="ECO:0000256" key="8">
    <source>
        <dbReference type="HAMAP-Rule" id="MF_00141"/>
    </source>
</evidence>
<dbReference type="UniPathway" id="UPA00345"/>
<dbReference type="SMART" id="SM01185">
    <property type="entry name" value="EFP"/>
    <property type="match status" value="1"/>
</dbReference>